<keyword evidence="2" id="KW-1003">Cell membrane</keyword>
<feature type="transmembrane region" description="Helical" evidence="6">
    <location>
        <begin position="439"/>
        <end position="457"/>
    </location>
</feature>
<keyword evidence="10" id="KW-1185">Reference proteome</keyword>
<dbReference type="GO" id="GO:0022857">
    <property type="term" value="F:transmembrane transporter activity"/>
    <property type="evidence" value="ECO:0007669"/>
    <property type="project" value="TreeGrafter"/>
</dbReference>
<evidence type="ECO:0000256" key="3">
    <source>
        <dbReference type="ARBA" id="ARBA00022692"/>
    </source>
</evidence>
<feature type="domain" description="ABC3 transporter permease C-terminal" evidence="7">
    <location>
        <begin position="684"/>
        <end position="796"/>
    </location>
</feature>
<evidence type="ECO:0000259" key="7">
    <source>
        <dbReference type="Pfam" id="PF02687"/>
    </source>
</evidence>
<feature type="domain" description="MacB-like periplasmic core" evidence="8">
    <location>
        <begin position="30"/>
        <end position="252"/>
    </location>
</feature>
<evidence type="ECO:0000256" key="2">
    <source>
        <dbReference type="ARBA" id="ARBA00022475"/>
    </source>
</evidence>
<feature type="transmembrane region" description="Helical" evidence="6">
    <location>
        <begin position="389"/>
        <end position="412"/>
    </location>
</feature>
<reference evidence="9 10" key="1">
    <citation type="submission" date="2018-06" db="EMBL/GenBank/DDBJ databases">
        <title>Genomic Encyclopedia of Archaeal and Bacterial Type Strains, Phase II (KMG-II): from individual species to whole genera.</title>
        <authorList>
            <person name="Goeker M."/>
        </authorList>
    </citation>
    <scope>NUCLEOTIDE SEQUENCE [LARGE SCALE GENOMIC DNA]</scope>
    <source>
        <strain evidence="9 10">DSM 29821</strain>
    </source>
</reference>
<dbReference type="InterPro" id="IPR050250">
    <property type="entry name" value="Macrolide_Exporter_MacB"/>
</dbReference>
<dbReference type="InterPro" id="IPR003838">
    <property type="entry name" value="ABC3_permease_C"/>
</dbReference>
<comment type="subcellular location">
    <subcellularLocation>
        <location evidence="1">Cell membrane</location>
        <topology evidence="1">Multi-pass membrane protein</topology>
    </subcellularLocation>
</comment>
<evidence type="ECO:0000259" key="8">
    <source>
        <dbReference type="Pfam" id="PF12704"/>
    </source>
</evidence>
<proteinExistence type="predicted"/>
<feature type="transmembrane region" description="Helical" evidence="6">
    <location>
        <begin position="765"/>
        <end position="785"/>
    </location>
</feature>
<dbReference type="PANTHER" id="PTHR30572:SF18">
    <property type="entry name" value="ABC-TYPE MACROLIDE FAMILY EXPORT SYSTEM PERMEASE COMPONENT 2"/>
    <property type="match status" value="1"/>
</dbReference>
<sequence length="804" mass="90065">MLLCRQNIKDMLRSHTKIAWRNLRKNKTFSLINIAGLSLGMAVTMLIGLWLQDELTFSKNHDNYDRLVAVMQHQTFNGVKGTQSAVPYLLGDEIRDKYGSDFKYISMAAWPSPHILSHNNNGISQVGNFFEPVFPEMLSLKMLKGTRNGLKDPHSIMLSASTAKAMFGDADPMDQLIKLDESTDVKVTGVYEDLPYNSSFRNLAFMAPWELKLNIESWVRELDNPWRPNFTQCFAQLADHADLEKVSAKIKDVKLHKVRPDEAAYKPEIFLHPMSKWHLYSDWAEGINIGGRIQFVWLFSIIGGFVLLLACINFMNLSTARSEKRAKEVGIRKAVGSIRQQLIVQFLSESMMVAGIAFIAALVMVQFSLPLFNDIADKKVSIPFTSPMFWLIALGITLVTGLLAGSYPALYLSSFEPVKVLKGTFRGGRLASIPRKTMVVIQFTVSVILIIGTLVVIKQIHYAQSRPTAYNREGLVSFAINTPTAAANYDPMRQELISSGAIVDMAGSNSLTTEVMAVNNGYTWRGMLPGTNGNFAAITVTDNYGKTIDWQIVEGRDFSKEFASDSSALIVNETAAKFMGFKNAVGEIIKVDGQPYTVIGVVKDMVMESPYQNVFRTIFGLNYNQKNFITARLNPAKTTQESLAEMETIFKKYNPGMPFNYRFVDNNYADKFDAEKRIARLSSFFAILAIIISCLGLFGMATFMAEQRIKEVGVRKVLGASVLHLWGLMTKDFVQLVLIAFVLAVPVAYYFMSKWLLHYEYRTDIPWWLLAGTCGVALMIALLTVSYQSIKAALTNPVKSLKSE</sequence>
<feature type="domain" description="MacB-like periplasmic core" evidence="8">
    <location>
        <begin position="509"/>
        <end position="648"/>
    </location>
</feature>
<dbReference type="GO" id="GO:0005886">
    <property type="term" value="C:plasma membrane"/>
    <property type="evidence" value="ECO:0007669"/>
    <property type="project" value="UniProtKB-SubCell"/>
</dbReference>
<keyword evidence="4 6" id="KW-1133">Transmembrane helix</keyword>
<evidence type="ECO:0000256" key="5">
    <source>
        <dbReference type="ARBA" id="ARBA00023136"/>
    </source>
</evidence>
<feature type="transmembrane region" description="Helical" evidence="6">
    <location>
        <begin position="684"/>
        <end position="705"/>
    </location>
</feature>
<dbReference type="AlphaFoldDB" id="A0A327WB27"/>
<dbReference type="EMBL" id="QLMA01000001">
    <property type="protein sequence ID" value="RAJ87358.1"/>
    <property type="molecule type" value="Genomic_DNA"/>
</dbReference>
<keyword evidence="5 6" id="KW-0472">Membrane</keyword>
<dbReference type="Pfam" id="PF02687">
    <property type="entry name" value="FtsX"/>
    <property type="match status" value="2"/>
</dbReference>
<evidence type="ECO:0000256" key="1">
    <source>
        <dbReference type="ARBA" id="ARBA00004651"/>
    </source>
</evidence>
<feature type="domain" description="ABC3 transporter permease C-terminal" evidence="7">
    <location>
        <begin position="301"/>
        <end position="417"/>
    </location>
</feature>
<organism evidence="9 10">
    <name type="scientific">Chitinophaga dinghuensis</name>
    <dbReference type="NCBI Taxonomy" id="1539050"/>
    <lineage>
        <taxon>Bacteria</taxon>
        <taxon>Pseudomonadati</taxon>
        <taxon>Bacteroidota</taxon>
        <taxon>Chitinophagia</taxon>
        <taxon>Chitinophagales</taxon>
        <taxon>Chitinophagaceae</taxon>
        <taxon>Chitinophaga</taxon>
    </lineage>
</organism>
<evidence type="ECO:0000313" key="9">
    <source>
        <dbReference type="EMBL" id="RAJ87358.1"/>
    </source>
</evidence>
<dbReference type="PANTHER" id="PTHR30572">
    <property type="entry name" value="MEMBRANE COMPONENT OF TRANSPORTER-RELATED"/>
    <property type="match status" value="1"/>
</dbReference>
<name>A0A327WB27_9BACT</name>
<accession>A0A327WB27</accession>
<evidence type="ECO:0000256" key="4">
    <source>
        <dbReference type="ARBA" id="ARBA00022989"/>
    </source>
</evidence>
<feature type="transmembrane region" description="Helical" evidence="6">
    <location>
        <begin position="295"/>
        <end position="317"/>
    </location>
</feature>
<protein>
    <submittedName>
        <fullName evidence="9">ABC-type antimicrobial peptide transport system permease subunit</fullName>
    </submittedName>
</protein>
<evidence type="ECO:0000256" key="6">
    <source>
        <dbReference type="SAM" id="Phobius"/>
    </source>
</evidence>
<dbReference type="InterPro" id="IPR025857">
    <property type="entry name" value="MacB_PCD"/>
</dbReference>
<comment type="caution">
    <text evidence="9">The sequence shown here is derived from an EMBL/GenBank/DDBJ whole genome shotgun (WGS) entry which is preliminary data.</text>
</comment>
<keyword evidence="3 6" id="KW-0812">Transmembrane</keyword>
<dbReference type="Pfam" id="PF12704">
    <property type="entry name" value="MacB_PCD"/>
    <property type="match status" value="2"/>
</dbReference>
<feature type="transmembrane region" description="Helical" evidence="6">
    <location>
        <begin position="733"/>
        <end position="753"/>
    </location>
</feature>
<dbReference type="Proteomes" id="UP000249819">
    <property type="component" value="Unassembled WGS sequence"/>
</dbReference>
<feature type="transmembrane region" description="Helical" evidence="6">
    <location>
        <begin position="31"/>
        <end position="51"/>
    </location>
</feature>
<evidence type="ECO:0000313" key="10">
    <source>
        <dbReference type="Proteomes" id="UP000249819"/>
    </source>
</evidence>
<gene>
    <name evidence="9" type="ORF">CLV59_101107</name>
</gene>